<name>A0AAN0T069_BACCE</name>
<protein>
    <submittedName>
        <fullName evidence="2">Membrane protein</fullName>
    </submittedName>
</protein>
<feature type="transmembrane region" description="Helical" evidence="1">
    <location>
        <begin position="6"/>
        <end position="24"/>
    </location>
</feature>
<organism evidence="2 3">
    <name type="scientific">Bacillus cereus 03BB108</name>
    <dbReference type="NCBI Taxonomy" id="451709"/>
    <lineage>
        <taxon>Bacteria</taxon>
        <taxon>Bacillati</taxon>
        <taxon>Bacillota</taxon>
        <taxon>Bacilli</taxon>
        <taxon>Bacillales</taxon>
        <taxon>Bacillaceae</taxon>
        <taxon>Bacillus</taxon>
        <taxon>Bacillus cereus group</taxon>
    </lineage>
</organism>
<evidence type="ECO:0000313" key="2">
    <source>
        <dbReference type="EMBL" id="AJI13252.1"/>
    </source>
</evidence>
<dbReference type="Proteomes" id="UP000031861">
    <property type="component" value="Chromosome"/>
</dbReference>
<keyword evidence="1" id="KW-1133">Transmembrane helix</keyword>
<feature type="transmembrane region" description="Helical" evidence="1">
    <location>
        <begin position="78"/>
        <end position="97"/>
    </location>
</feature>
<keyword evidence="1" id="KW-0812">Transmembrane</keyword>
<dbReference type="AlphaFoldDB" id="A0AAN0T069"/>
<dbReference type="RefSeq" id="WP_000538241.1">
    <property type="nucleotide sequence ID" value="NZ_CP009641.1"/>
</dbReference>
<accession>A0AAN0T069</accession>
<sequence length="107" mass="12229">MGVIVLFFGVVFAITFHVLTHRRMGANKKKLYVVSLVLAIVCSAIPTTGENNSDFLYFGVPAETFVYYGGWEFSFHPLGFLFNFILFYFVLNVLFKIRKSSGREVKK</sequence>
<proteinExistence type="predicted"/>
<dbReference type="EMBL" id="CP009641">
    <property type="protein sequence ID" value="AJI13252.1"/>
    <property type="molecule type" value="Genomic_DNA"/>
</dbReference>
<keyword evidence="1" id="KW-0472">Membrane</keyword>
<gene>
    <name evidence="2" type="ORF">AK40_3210</name>
</gene>
<evidence type="ECO:0000256" key="1">
    <source>
        <dbReference type="SAM" id="Phobius"/>
    </source>
</evidence>
<reference evidence="2 3" key="1">
    <citation type="journal article" date="2015" name="Genome Announc.">
        <title>Complete genome sequences for 35 biothreat assay-relevant bacillus species.</title>
        <authorList>
            <person name="Johnson S.L."/>
            <person name="Daligault H.E."/>
            <person name="Davenport K.W."/>
            <person name="Jaissle J."/>
            <person name="Frey K.G."/>
            <person name="Ladner J.T."/>
            <person name="Broomall S.M."/>
            <person name="Bishop-Lilly K.A."/>
            <person name="Bruce D.C."/>
            <person name="Gibbons H.S."/>
            <person name="Coyne S.R."/>
            <person name="Lo C.C."/>
            <person name="Meincke L."/>
            <person name="Munk A.C."/>
            <person name="Koroleva G.I."/>
            <person name="Rosenzweig C.N."/>
            <person name="Palacios G.F."/>
            <person name="Redden C.L."/>
            <person name="Minogue T.D."/>
            <person name="Chain P.S."/>
        </authorList>
    </citation>
    <scope>NUCLEOTIDE SEQUENCE [LARGE SCALE GENOMIC DNA]</scope>
    <source>
        <strain evidence="2 3">03BB108</strain>
    </source>
</reference>
<feature type="transmembrane region" description="Helical" evidence="1">
    <location>
        <begin position="31"/>
        <end position="49"/>
    </location>
</feature>
<evidence type="ECO:0000313" key="3">
    <source>
        <dbReference type="Proteomes" id="UP000031861"/>
    </source>
</evidence>